<sequence length="170" mass="18693">MKLFKKRWHRLPVGIITAVLVACLIAGSAFAAYNFFTFDAQVEVLEAIDVSFTPEHDSWPGDINYDEGTITVTGLMPGCWKCGFLELTNKAMDDLAVDFDITPNPSNYKIDVWVWGQDIGIPDAPYAELDGFSLTIPGLQTGGLGMWIVVEAGHETPPGNYSFTIELSRS</sequence>
<gene>
    <name evidence="1" type="ORF">S12H4_04707</name>
</gene>
<organism evidence="1">
    <name type="scientific">marine sediment metagenome</name>
    <dbReference type="NCBI Taxonomy" id="412755"/>
    <lineage>
        <taxon>unclassified sequences</taxon>
        <taxon>metagenomes</taxon>
        <taxon>ecological metagenomes</taxon>
    </lineage>
</organism>
<accession>X1PWR2</accession>
<protein>
    <submittedName>
        <fullName evidence="1">Uncharacterized protein</fullName>
    </submittedName>
</protein>
<dbReference type="EMBL" id="BARW01001486">
    <property type="protein sequence ID" value="GAI60353.1"/>
    <property type="molecule type" value="Genomic_DNA"/>
</dbReference>
<dbReference type="AlphaFoldDB" id="X1PWR2"/>
<name>X1PWR2_9ZZZZ</name>
<reference evidence="1" key="1">
    <citation type="journal article" date="2014" name="Front. Microbiol.">
        <title>High frequency of phylogenetically diverse reductive dehalogenase-homologous genes in deep subseafloor sedimentary metagenomes.</title>
        <authorList>
            <person name="Kawai M."/>
            <person name="Futagami T."/>
            <person name="Toyoda A."/>
            <person name="Takaki Y."/>
            <person name="Nishi S."/>
            <person name="Hori S."/>
            <person name="Arai W."/>
            <person name="Tsubouchi T."/>
            <person name="Morono Y."/>
            <person name="Uchiyama I."/>
            <person name="Ito T."/>
            <person name="Fujiyama A."/>
            <person name="Inagaki F."/>
            <person name="Takami H."/>
        </authorList>
    </citation>
    <scope>NUCLEOTIDE SEQUENCE</scope>
    <source>
        <strain evidence="1">Expedition CK06-06</strain>
    </source>
</reference>
<comment type="caution">
    <text evidence="1">The sequence shown here is derived from an EMBL/GenBank/DDBJ whole genome shotgun (WGS) entry which is preliminary data.</text>
</comment>
<proteinExistence type="predicted"/>
<dbReference type="PROSITE" id="PS51257">
    <property type="entry name" value="PROKAR_LIPOPROTEIN"/>
    <property type="match status" value="1"/>
</dbReference>
<evidence type="ECO:0000313" key="1">
    <source>
        <dbReference type="EMBL" id="GAI60353.1"/>
    </source>
</evidence>